<dbReference type="PANTHER" id="PTHR33877">
    <property type="entry name" value="SLL1193 PROTEIN"/>
    <property type="match status" value="1"/>
</dbReference>
<dbReference type="NCBIfam" id="NF040563">
    <property type="entry name" value="guided_IscB"/>
    <property type="match status" value="1"/>
</dbReference>
<evidence type="ECO:0000259" key="2">
    <source>
        <dbReference type="SMART" id="SM00507"/>
    </source>
</evidence>
<dbReference type="EMBL" id="ADVG01000005">
    <property type="protein sequence ID" value="EFH80294.1"/>
    <property type="molecule type" value="Genomic_DNA"/>
</dbReference>
<evidence type="ECO:0000313" key="4">
    <source>
        <dbReference type="Proteomes" id="UP000004508"/>
    </source>
</evidence>
<dbReference type="CDD" id="cd00085">
    <property type="entry name" value="HNHc"/>
    <property type="match status" value="1"/>
</dbReference>
<accession>D6U5N3</accession>
<evidence type="ECO:0000313" key="3">
    <source>
        <dbReference type="EMBL" id="EFH80294.1"/>
    </source>
</evidence>
<dbReference type="InterPro" id="IPR003615">
    <property type="entry name" value="HNH_nuc"/>
</dbReference>
<dbReference type="InParanoid" id="D6U5N3"/>
<proteinExistence type="predicted"/>
<dbReference type="Pfam" id="PF01844">
    <property type="entry name" value="HNH"/>
    <property type="match status" value="1"/>
</dbReference>
<dbReference type="InterPro" id="IPR052892">
    <property type="entry name" value="NA-targeting_endonuclease"/>
</dbReference>
<dbReference type="Pfam" id="PF14239">
    <property type="entry name" value="RRXRR"/>
    <property type="match status" value="1"/>
</dbReference>
<dbReference type="GO" id="GO:0008270">
    <property type="term" value="F:zinc ion binding"/>
    <property type="evidence" value="ECO:0007669"/>
    <property type="project" value="InterPro"/>
</dbReference>
<feature type="compositionally biased region" description="Basic residues" evidence="1">
    <location>
        <begin position="100"/>
        <end position="123"/>
    </location>
</feature>
<dbReference type="InterPro" id="IPR002711">
    <property type="entry name" value="HNH"/>
</dbReference>
<keyword evidence="3" id="KW-0540">Nuclease</keyword>
<dbReference type="Gene3D" id="1.10.30.50">
    <property type="match status" value="1"/>
</dbReference>
<organism evidence="3 4">
    <name type="scientific">Ktedonobacter racemifer DSM 44963</name>
    <dbReference type="NCBI Taxonomy" id="485913"/>
    <lineage>
        <taxon>Bacteria</taxon>
        <taxon>Bacillati</taxon>
        <taxon>Chloroflexota</taxon>
        <taxon>Ktedonobacteria</taxon>
        <taxon>Ktedonobacterales</taxon>
        <taxon>Ktedonobacteraceae</taxon>
        <taxon>Ktedonobacter</taxon>
    </lineage>
</organism>
<dbReference type="InterPro" id="IPR025938">
    <property type="entry name" value="RRXRR_dom"/>
</dbReference>
<protein>
    <submittedName>
        <fullName evidence="3">HNH endonuclease</fullName>
    </submittedName>
</protein>
<keyword evidence="3" id="KW-0255">Endonuclease</keyword>
<comment type="caution">
    <text evidence="3">The sequence shown here is derived from an EMBL/GenBank/DDBJ whole genome shotgun (WGS) entry which is preliminary data.</text>
</comment>
<feature type="domain" description="HNH nuclease" evidence="2">
    <location>
        <begin position="185"/>
        <end position="236"/>
    </location>
</feature>
<dbReference type="AlphaFoldDB" id="D6U5N3"/>
<dbReference type="InterPro" id="IPR047693">
    <property type="entry name" value="RNA-guided_IscB-like"/>
</dbReference>
<keyword evidence="4" id="KW-1185">Reference proteome</keyword>
<dbReference type="GO" id="GO:0003676">
    <property type="term" value="F:nucleic acid binding"/>
    <property type="evidence" value="ECO:0007669"/>
    <property type="project" value="InterPro"/>
</dbReference>
<keyword evidence="3" id="KW-0378">Hydrolase</keyword>
<dbReference type="Proteomes" id="UP000004508">
    <property type="component" value="Unassembled WGS sequence"/>
</dbReference>
<dbReference type="PANTHER" id="PTHR33877:SF1">
    <property type="entry name" value="TYPE IV METHYL-DIRECTED RESTRICTION ENZYME ECOKMCRA"/>
    <property type="match status" value="1"/>
</dbReference>
<gene>
    <name evidence="3" type="ORF">Krac_0883</name>
</gene>
<sequence length="429" mass="48769">MSNVFVIDSDCKPLNPVHPGHARRLLKQGKAAVYRRYPFTILLRRVVEQPEVQPLRLKLDPGSKTTGIALVNDANGHVVFAAELEHRGHAMKDSLDSRRASRQGRRQRKTRYRKSRFQNRRRKKGWLPPSLESRLANILTWVARLCRYAPITAISQELVRFDLQLMENPDIAGVEYQQGTLQGYEVREFLLEKWERTCAYCGKQNVPLQVEHIHPRANGGTSRMSNLTLACEPCNTAKGTQEIEVFLKKKPDVLKRLLAQVKKPLKDASAVNSTRCALLERLKALGLPVECGSGGLTKWNRTTRGLPKTHWLDAACVGKSTPDVLSQKGVIPLRIKATGHGRRQMCVPDKYGFPKQHKERKKTFLGYQTGDLVKAITPKGTFEGRIAIRHRPSFRLEKVDIHPKYMRCVQRSDGYEYTQKGVRHAPPHS</sequence>
<name>D6U5N3_KTERA</name>
<evidence type="ECO:0000256" key="1">
    <source>
        <dbReference type="SAM" id="MobiDB-lite"/>
    </source>
</evidence>
<dbReference type="RefSeq" id="WP_007922790.1">
    <property type="nucleotide sequence ID" value="NZ_ADVG01000005.1"/>
</dbReference>
<dbReference type="eggNOG" id="COG1403">
    <property type="taxonomic scope" value="Bacteria"/>
</dbReference>
<dbReference type="OrthoDB" id="147034at2"/>
<dbReference type="GO" id="GO:0004519">
    <property type="term" value="F:endonuclease activity"/>
    <property type="evidence" value="ECO:0007669"/>
    <property type="project" value="UniProtKB-KW"/>
</dbReference>
<reference evidence="3 4" key="1">
    <citation type="journal article" date="2011" name="Stand. Genomic Sci.">
        <title>Non-contiguous finished genome sequence and contextual data of the filamentous soil bacterium Ktedonobacter racemifer type strain (SOSP1-21).</title>
        <authorList>
            <person name="Chang Y.J."/>
            <person name="Land M."/>
            <person name="Hauser L."/>
            <person name="Chertkov O."/>
            <person name="Del Rio T.G."/>
            <person name="Nolan M."/>
            <person name="Copeland A."/>
            <person name="Tice H."/>
            <person name="Cheng J.F."/>
            <person name="Lucas S."/>
            <person name="Han C."/>
            <person name="Goodwin L."/>
            <person name="Pitluck S."/>
            <person name="Ivanova N."/>
            <person name="Ovchinikova G."/>
            <person name="Pati A."/>
            <person name="Chen A."/>
            <person name="Palaniappan K."/>
            <person name="Mavromatis K."/>
            <person name="Liolios K."/>
            <person name="Brettin T."/>
            <person name="Fiebig A."/>
            <person name="Rohde M."/>
            <person name="Abt B."/>
            <person name="Goker M."/>
            <person name="Detter J.C."/>
            <person name="Woyke T."/>
            <person name="Bristow J."/>
            <person name="Eisen J.A."/>
            <person name="Markowitz V."/>
            <person name="Hugenholtz P."/>
            <person name="Kyrpides N.C."/>
            <person name="Klenk H.P."/>
            <person name="Lapidus A."/>
        </authorList>
    </citation>
    <scope>NUCLEOTIDE SEQUENCE [LARGE SCALE GENOMIC DNA]</scope>
    <source>
        <strain evidence="4">DSM 44963</strain>
    </source>
</reference>
<dbReference type="SMART" id="SM00507">
    <property type="entry name" value="HNHc"/>
    <property type="match status" value="1"/>
</dbReference>
<feature type="region of interest" description="Disordered" evidence="1">
    <location>
        <begin position="91"/>
        <end position="123"/>
    </location>
</feature>